<dbReference type="Pfam" id="PF02452">
    <property type="entry name" value="PemK_toxin"/>
    <property type="match status" value="1"/>
</dbReference>
<comment type="similarity">
    <text evidence="1">Belongs to the PemK/MazF family.</text>
</comment>
<dbReference type="OrthoDB" id="1957237at2"/>
<keyword evidence="8" id="KW-1185">Reference proteome</keyword>
<comment type="caution">
    <text evidence="7">The sequence shown here is derived from an EMBL/GenBank/DDBJ whole genome shotgun (WGS) entry which is preliminary data.</text>
</comment>
<evidence type="ECO:0000313" key="8">
    <source>
        <dbReference type="Proteomes" id="UP000242752"/>
    </source>
</evidence>
<sequence>MVYVKFGVNVGSEFSGNHFCVVLNKNDNKRNELITVVPLTSKDTKFTIRLEENLVSKAIEKLEHDGLILHDDLTRIKSLHEGFIESDADSKNSKTALEKKLNNIEEDYEQLAKIIKRYERFAGKLTYAIPNQIVTISKNRVTTLNKYDPTGHISFSENTLKVIEDFIRIHILSN</sequence>
<accession>A0A2K3YKN9</accession>
<dbReference type="InterPro" id="IPR003477">
    <property type="entry name" value="PemK-like"/>
</dbReference>
<evidence type="ECO:0000313" key="7">
    <source>
        <dbReference type="EMBL" id="PNZ26163.1"/>
    </source>
</evidence>
<dbReference type="InterPro" id="IPR011067">
    <property type="entry name" value="Plasmid_toxin/cell-grow_inhib"/>
</dbReference>
<dbReference type="EMBL" id="PPRF01000059">
    <property type="protein sequence ID" value="PNZ26163.1"/>
    <property type="molecule type" value="Genomic_DNA"/>
</dbReference>
<evidence type="ECO:0000256" key="4">
    <source>
        <dbReference type="ARBA" id="ARBA00031226"/>
    </source>
</evidence>
<evidence type="ECO:0000256" key="5">
    <source>
        <dbReference type="ARBA" id="ARBA00032054"/>
    </source>
</evidence>
<dbReference type="SUPFAM" id="SSF50118">
    <property type="entry name" value="Cell growth inhibitor/plasmid maintenance toxic component"/>
    <property type="match status" value="1"/>
</dbReference>
<dbReference type="AlphaFoldDB" id="A0A2K3YKN9"/>
<keyword evidence="3" id="KW-1277">Toxin-antitoxin system</keyword>
<evidence type="ECO:0000256" key="1">
    <source>
        <dbReference type="ARBA" id="ARBA00007521"/>
    </source>
</evidence>
<feature type="coiled-coil region" evidence="6">
    <location>
        <begin position="94"/>
        <end position="121"/>
    </location>
</feature>
<evidence type="ECO:0000256" key="2">
    <source>
        <dbReference type="ARBA" id="ARBA00019638"/>
    </source>
</evidence>
<dbReference type="Gene3D" id="2.30.30.110">
    <property type="match status" value="1"/>
</dbReference>
<dbReference type="RefSeq" id="WP_103358600.1">
    <property type="nucleotide sequence ID" value="NZ_PPRF01000059.1"/>
</dbReference>
<evidence type="ECO:0000256" key="3">
    <source>
        <dbReference type="ARBA" id="ARBA00022649"/>
    </source>
</evidence>
<organism evidence="7 8">
    <name type="scientific">Staphylococcus rostri</name>
    <dbReference type="NCBI Taxonomy" id="522262"/>
    <lineage>
        <taxon>Bacteria</taxon>
        <taxon>Bacillati</taxon>
        <taxon>Bacillota</taxon>
        <taxon>Bacilli</taxon>
        <taxon>Bacillales</taxon>
        <taxon>Staphylococcaceae</taxon>
        <taxon>Staphylococcus</taxon>
    </lineage>
</organism>
<reference evidence="7 8" key="1">
    <citation type="submission" date="2017-08" db="EMBL/GenBank/DDBJ databases">
        <title>Draft genome sequences of 64 type strains of genus Staph aureus.</title>
        <authorList>
            <person name="Cole K."/>
            <person name="Golubchik T."/>
            <person name="Russell J."/>
            <person name="Foster D."/>
            <person name="Llewelyn M."/>
            <person name="Wilson D."/>
            <person name="Crook D."/>
            <person name="Paul J."/>
        </authorList>
    </citation>
    <scope>NUCLEOTIDE SEQUENCE [LARGE SCALE GENOMIC DNA]</scope>
    <source>
        <strain evidence="7 8">DSM 21968</strain>
    </source>
</reference>
<dbReference type="Proteomes" id="UP000242752">
    <property type="component" value="Unassembled WGS sequence"/>
</dbReference>
<dbReference type="GO" id="GO:0003677">
    <property type="term" value="F:DNA binding"/>
    <property type="evidence" value="ECO:0007669"/>
    <property type="project" value="InterPro"/>
</dbReference>
<protein>
    <recommendedName>
        <fullName evidence="2">Endoribonuclease MazF</fullName>
    </recommendedName>
    <alternativeName>
        <fullName evidence="4">Toxin MazF</fullName>
    </alternativeName>
    <alternativeName>
        <fullName evidence="5">mRNA interferase MazF</fullName>
    </alternativeName>
</protein>
<gene>
    <name evidence="7" type="ORF">CD122_08725</name>
</gene>
<keyword evidence="6" id="KW-0175">Coiled coil</keyword>
<evidence type="ECO:0000256" key="6">
    <source>
        <dbReference type="SAM" id="Coils"/>
    </source>
</evidence>
<proteinExistence type="inferred from homology"/>
<name>A0A2K3YKN9_9STAP</name>